<dbReference type="Proteomes" id="UP001302602">
    <property type="component" value="Unassembled WGS sequence"/>
</dbReference>
<feature type="chain" id="PRO_5042984861" evidence="1">
    <location>
        <begin position="18"/>
        <end position="98"/>
    </location>
</feature>
<evidence type="ECO:0000313" key="2">
    <source>
        <dbReference type="EMBL" id="KAK4129807.1"/>
    </source>
</evidence>
<name>A0AAN6UB68_9PEZI</name>
<reference evidence="2" key="1">
    <citation type="journal article" date="2023" name="Mol. Phylogenet. Evol.">
        <title>Genome-scale phylogeny and comparative genomics of the fungal order Sordariales.</title>
        <authorList>
            <person name="Hensen N."/>
            <person name="Bonometti L."/>
            <person name="Westerberg I."/>
            <person name="Brannstrom I.O."/>
            <person name="Guillou S."/>
            <person name="Cros-Aarteil S."/>
            <person name="Calhoun S."/>
            <person name="Haridas S."/>
            <person name="Kuo A."/>
            <person name="Mondo S."/>
            <person name="Pangilinan J."/>
            <person name="Riley R."/>
            <person name="LaButti K."/>
            <person name="Andreopoulos B."/>
            <person name="Lipzen A."/>
            <person name="Chen C."/>
            <person name="Yan M."/>
            <person name="Daum C."/>
            <person name="Ng V."/>
            <person name="Clum A."/>
            <person name="Steindorff A."/>
            <person name="Ohm R.A."/>
            <person name="Martin F."/>
            <person name="Silar P."/>
            <person name="Natvig D.O."/>
            <person name="Lalanne C."/>
            <person name="Gautier V."/>
            <person name="Ament-Velasquez S.L."/>
            <person name="Kruys A."/>
            <person name="Hutchinson M.I."/>
            <person name="Powell A.J."/>
            <person name="Barry K."/>
            <person name="Miller A.N."/>
            <person name="Grigoriev I.V."/>
            <person name="Debuchy R."/>
            <person name="Gladieux P."/>
            <person name="Hiltunen Thoren M."/>
            <person name="Johannesson H."/>
        </authorList>
    </citation>
    <scope>NUCLEOTIDE SEQUENCE</scope>
    <source>
        <strain evidence="2">CBS 731.68</strain>
    </source>
</reference>
<evidence type="ECO:0000313" key="3">
    <source>
        <dbReference type="Proteomes" id="UP001302602"/>
    </source>
</evidence>
<comment type="caution">
    <text evidence="2">The sequence shown here is derived from an EMBL/GenBank/DDBJ whole genome shotgun (WGS) entry which is preliminary data.</text>
</comment>
<dbReference type="EMBL" id="MU853223">
    <property type="protein sequence ID" value="KAK4129807.1"/>
    <property type="molecule type" value="Genomic_DNA"/>
</dbReference>
<sequence length="98" mass="10054">MRFTALLTSALASLAVASPTARSDQSSTAVKQRGVLIEFCIAICMAGPCIISPPVCAGCLIECLGTADDGGPVVLDPVVLDKELVDKVEGYTPHVGHA</sequence>
<organism evidence="2 3">
    <name type="scientific">Parathielavia appendiculata</name>
    <dbReference type="NCBI Taxonomy" id="2587402"/>
    <lineage>
        <taxon>Eukaryota</taxon>
        <taxon>Fungi</taxon>
        <taxon>Dikarya</taxon>
        <taxon>Ascomycota</taxon>
        <taxon>Pezizomycotina</taxon>
        <taxon>Sordariomycetes</taxon>
        <taxon>Sordariomycetidae</taxon>
        <taxon>Sordariales</taxon>
        <taxon>Chaetomiaceae</taxon>
        <taxon>Parathielavia</taxon>
    </lineage>
</organism>
<keyword evidence="1" id="KW-0732">Signal</keyword>
<evidence type="ECO:0000256" key="1">
    <source>
        <dbReference type="SAM" id="SignalP"/>
    </source>
</evidence>
<accession>A0AAN6UB68</accession>
<reference evidence="2" key="2">
    <citation type="submission" date="2023-05" db="EMBL/GenBank/DDBJ databases">
        <authorList>
            <consortium name="Lawrence Berkeley National Laboratory"/>
            <person name="Steindorff A."/>
            <person name="Hensen N."/>
            <person name="Bonometti L."/>
            <person name="Westerberg I."/>
            <person name="Brannstrom I.O."/>
            <person name="Guillou S."/>
            <person name="Cros-Aarteil S."/>
            <person name="Calhoun S."/>
            <person name="Haridas S."/>
            <person name="Kuo A."/>
            <person name="Mondo S."/>
            <person name="Pangilinan J."/>
            <person name="Riley R."/>
            <person name="Labutti K."/>
            <person name="Andreopoulos B."/>
            <person name="Lipzen A."/>
            <person name="Chen C."/>
            <person name="Yanf M."/>
            <person name="Daum C."/>
            <person name="Ng V."/>
            <person name="Clum A."/>
            <person name="Ohm R."/>
            <person name="Martin F."/>
            <person name="Silar P."/>
            <person name="Natvig D."/>
            <person name="Lalanne C."/>
            <person name="Gautier V."/>
            <person name="Ament-Velasquez S.L."/>
            <person name="Kruys A."/>
            <person name="Hutchinson M.I."/>
            <person name="Powell A.J."/>
            <person name="Barry K."/>
            <person name="Miller A.N."/>
            <person name="Grigoriev I.V."/>
            <person name="Debuchy R."/>
            <person name="Gladieux P."/>
            <person name="Thoren M.H."/>
            <person name="Johannesson H."/>
        </authorList>
    </citation>
    <scope>NUCLEOTIDE SEQUENCE</scope>
    <source>
        <strain evidence="2">CBS 731.68</strain>
    </source>
</reference>
<dbReference type="AlphaFoldDB" id="A0AAN6UB68"/>
<dbReference type="RefSeq" id="XP_062653578.1">
    <property type="nucleotide sequence ID" value="XM_062796865.1"/>
</dbReference>
<dbReference type="GeneID" id="87833633"/>
<feature type="signal peptide" evidence="1">
    <location>
        <begin position="1"/>
        <end position="17"/>
    </location>
</feature>
<gene>
    <name evidence="2" type="ORF">N657DRAFT_687062</name>
</gene>
<protein>
    <submittedName>
        <fullName evidence="2">Uncharacterized protein</fullName>
    </submittedName>
</protein>
<keyword evidence="3" id="KW-1185">Reference proteome</keyword>
<proteinExistence type="predicted"/>